<dbReference type="EMBL" id="LKEU01000035">
    <property type="protein sequence ID" value="OFV69984.1"/>
    <property type="molecule type" value="Genomic_DNA"/>
</dbReference>
<dbReference type="STRING" id="52694.ACWI_26260"/>
<dbReference type="Pfam" id="PF12611">
    <property type="entry name" value="Flagellar_put"/>
    <property type="match status" value="1"/>
</dbReference>
<dbReference type="Proteomes" id="UP000176244">
    <property type="component" value="Unassembled WGS sequence"/>
</dbReference>
<proteinExistence type="predicted"/>
<dbReference type="AlphaFoldDB" id="A0A1F2PGA6"/>
<organism evidence="1 2">
    <name type="scientific">Acetobacterium wieringae</name>
    <dbReference type="NCBI Taxonomy" id="52694"/>
    <lineage>
        <taxon>Bacteria</taxon>
        <taxon>Bacillati</taxon>
        <taxon>Bacillota</taxon>
        <taxon>Clostridia</taxon>
        <taxon>Eubacteriales</taxon>
        <taxon>Eubacteriaceae</taxon>
        <taxon>Acetobacterium</taxon>
    </lineage>
</organism>
<sequence length="136" mass="15398">MTDRINGNFYRLNDAIIRQTEKITNPTNQTSKVTNPDKTENSFQELLDQQIKNSVTFTKHASIRKEQRNIEVSDSDLEKLGDACDKAQEKGIGNALIMMDNSAFIVNAADKRVITVMDKNEMKNKLFNDIDGAVFI</sequence>
<dbReference type="InterPro" id="IPR013367">
    <property type="entry name" value="Flagellar_put"/>
</dbReference>
<protein>
    <recommendedName>
        <fullName evidence="3">Flagellar biosynthesis protein</fullName>
    </recommendedName>
</protein>
<evidence type="ECO:0000313" key="1">
    <source>
        <dbReference type="EMBL" id="OFV69984.1"/>
    </source>
</evidence>
<comment type="caution">
    <text evidence="1">The sequence shown here is derived from an EMBL/GenBank/DDBJ whole genome shotgun (WGS) entry which is preliminary data.</text>
</comment>
<dbReference type="OrthoDB" id="165650at2"/>
<dbReference type="NCBIfam" id="TIGR02530">
    <property type="entry name" value="flg_new"/>
    <property type="match status" value="1"/>
</dbReference>
<name>A0A1F2PGA6_9FIRM</name>
<reference evidence="1 2" key="1">
    <citation type="submission" date="2015-09" db="EMBL/GenBank/DDBJ databases">
        <title>Genome sequence of Acetobacterium wieringae DSM 1911.</title>
        <authorList>
            <person name="Poehlein A."/>
            <person name="Bengelsdorf F.R."/>
            <person name="Schiel-Bengelsdorf B."/>
            <person name="Duerre P."/>
            <person name="Daniel R."/>
        </authorList>
    </citation>
    <scope>NUCLEOTIDE SEQUENCE [LARGE SCALE GENOMIC DNA]</scope>
    <source>
        <strain evidence="1 2">DSM 1911</strain>
    </source>
</reference>
<dbReference type="RefSeq" id="WP_084633690.1">
    <property type="nucleotide sequence ID" value="NZ_LKEU01000035.1"/>
</dbReference>
<gene>
    <name evidence="1" type="ORF">ACWI_26260</name>
</gene>
<evidence type="ECO:0008006" key="3">
    <source>
        <dbReference type="Google" id="ProtNLM"/>
    </source>
</evidence>
<accession>A0A1F2PGA6</accession>
<evidence type="ECO:0000313" key="2">
    <source>
        <dbReference type="Proteomes" id="UP000176244"/>
    </source>
</evidence>